<dbReference type="AlphaFoldDB" id="A0AAN9V1B0"/>
<proteinExistence type="predicted"/>
<organism evidence="1 2">
    <name type="scientific">Gryllus longicercus</name>
    <dbReference type="NCBI Taxonomy" id="2509291"/>
    <lineage>
        <taxon>Eukaryota</taxon>
        <taxon>Metazoa</taxon>
        <taxon>Ecdysozoa</taxon>
        <taxon>Arthropoda</taxon>
        <taxon>Hexapoda</taxon>
        <taxon>Insecta</taxon>
        <taxon>Pterygota</taxon>
        <taxon>Neoptera</taxon>
        <taxon>Polyneoptera</taxon>
        <taxon>Orthoptera</taxon>
        <taxon>Ensifera</taxon>
        <taxon>Gryllidea</taxon>
        <taxon>Grylloidea</taxon>
        <taxon>Gryllidae</taxon>
        <taxon>Gryllinae</taxon>
        <taxon>Gryllus</taxon>
    </lineage>
</organism>
<reference evidence="1 2" key="1">
    <citation type="submission" date="2024-03" db="EMBL/GenBank/DDBJ databases">
        <title>The genome assembly and annotation of the cricket Gryllus longicercus Weissman &amp; Gray.</title>
        <authorList>
            <person name="Szrajer S."/>
            <person name="Gray D."/>
            <person name="Ylla G."/>
        </authorList>
    </citation>
    <scope>NUCLEOTIDE SEQUENCE [LARGE SCALE GENOMIC DNA]</scope>
    <source>
        <strain evidence="1">DAG 2021-001</strain>
        <tissue evidence="1">Whole body minus gut</tissue>
    </source>
</reference>
<dbReference type="Proteomes" id="UP001378592">
    <property type="component" value="Unassembled WGS sequence"/>
</dbReference>
<gene>
    <name evidence="1" type="ORF">R5R35_004960</name>
</gene>
<dbReference type="EMBL" id="JAZDUA010001023">
    <property type="protein sequence ID" value="KAK7788580.1"/>
    <property type="molecule type" value="Genomic_DNA"/>
</dbReference>
<comment type="caution">
    <text evidence="1">The sequence shown here is derived from an EMBL/GenBank/DDBJ whole genome shotgun (WGS) entry which is preliminary data.</text>
</comment>
<protein>
    <submittedName>
        <fullName evidence="1">Uncharacterized protein</fullName>
    </submittedName>
</protein>
<evidence type="ECO:0000313" key="1">
    <source>
        <dbReference type="EMBL" id="KAK7788580.1"/>
    </source>
</evidence>
<sequence>MFSVPDTNVSSSLSEEDNYTSQIGWLLDPDTNASAEISVESHSNKTVTRWLPAPDISAPVTAKGCVNSSSETDMLPTADSKVLSAKLSKESGNYSTIETNPFTSVDRNMFTAMMSRNNSGFSQTNLSPSPRNNISAAINTQNYFNVSKRNWLPLQGSNISVDITISDINNYTSETLWLLAPTNNTFNEKNVHSIVPLSSKTTSTNLSSNFNKHCASLRGLFAASLLLFCLNHISDFCVSI</sequence>
<keyword evidence="2" id="KW-1185">Reference proteome</keyword>
<name>A0AAN9V1B0_9ORTH</name>
<evidence type="ECO:0000313" key="2">
    <source>
        <dbReference type="Proteomes" id="UP001378592"/>
    </source>
</evidence>
<accession>A0AAN9V1B0</accession>